<feature type="domain" description="ACT" evidence="12">
    <location>
        <begin position="18"/>
        <end position="93"/>
    </location>
</feature>
<comment type="cofactor">
    <cofactor evidence="1">
        <name>Fe(2+)</name>
        <dbReference type="ChEBI" id="CHEBI:29033"/>
    </cofactor>
</comment>
<evidence type="ECO:0000256" key="8">
    <source>
        <dbReference type="ARBA" id="ARBA00042662"/>
    </source>
</evidence>
<evidence type="ECO:0000256" key="2">
    <source>
        <dbReference type="ARBA" id="ARBA00009712"/>
    </source>
</evidence>
<dbReference type="InterPro" id="IPR019774">
    <property type="entry name" value="Aromatic-AA_hydroxylase_C"/>
</dbReference>
<comment type="subunit">
    <text evidence="9">Interacts with DNAJC12.</text>
</comment>
<feature type="domain" description="Biopterin-dependent aromatic amino acid hydroxylase family profile" evidence="11">
    <location>
        <begin position="134"/>
        <end position="397"/>
    </location>
</feature>
<dbReference type="SUPFAM" id="SSF56534">
    <property type="entry name" value="Aromatic aminoacid monoxygenases, catalytic and oligomerization domains"/>
    <property type="match status" value="1"/>
</dbReference>
<evidence type="ECO:0000259" key="11">
    <source>
        <dbReference type="PROSITE" id="PS51410"/>
    </source>
</evidence>
<dbReference type="Gene3D" id="3.30.70.260">
    <property type="match status" value="1"/>
</dbReference>
<evidence type="ECO:0000256" key="1">
    <source>
        <dbReference type="ARBA" id="ARBA00001954"/>
    </source>
</evidence>
<dbReference type="PROSITE" id="PS51671">
    <property type="entry name" value="ACT"/>
    <property type="match status" value="1"/>
</dbReference>
<comment type="caution">
    <text evidence="13">The sequence shown here is derived from an EMBL/GenBank/DDBJ whole genome shotgun (WGS) entry which is preliminary data.</text>
</comment>
<name>A0ABQ9FDN1_TEGGR</name>
<keyword evidence="6" id="KW-0503">Monooxygenase</keyword>
<dbReference type="Proteomes" id="UP001217089">
    <property type="component" value="Unassembled WGS sequence"/>
</dbReference>
<dbReference type="InterPro" id="IPR002912">
    <property type="entry name" value="ACT_dom"/>
</dbReference>
<dbReference type="PRINTS" id="PR00372">
    <property type="entry name" value="FYWHYDRXLASE"/>
</dbReference>
<proteinExistence type="inferred from homology"/>
<sequence>MKNLDGIYSPSAMGKTTSIVFTLRNQVGCLANALKIFQDNHINVVHIESRKSRRSESEYEIYVELETDNIRLEELIKRLKKEVANINYNDITIPQSPASISRMSTTWGLKTGYIDRGGMVTLFQESNTPRKKGTVFSELMKLYPTHACREYLRNLPLLTEHCGYRENNVPQLEDISEFLKERTGFQLRPVAGYLSSRDFLAGLAFRVFHCTQYIRHRSDPFYTPEPDCCHELMGHMPLLADPSFAQFSQEIGLASLGASDDEVQKLATCYFFTVEFGLCKQDGQMRVYGAGLLSSIGELKHALTCESKVRPFDPIRTSKQECLITTFQDVYFYTDSFEEAKDRMRQFACTIKRPFAVRYNPYTQTVDVLNNTRNIAYAVSELRGDLCIVSDALRRLHCNMEIQDEE</sequence>
<evidence type="ECO:0000256" key="5">
    <source>
        <dbReference type="ARBA" id="ARBA00023004"/>
    </source>
</evidence>
<dbReference type="InterPro" id="IPR045865">
    <property type="entry name" value="ACT-like_dom_sf"/>
</dbReference>
<protein>
    <recommendedName>
        <fullName evidence="7">Tryptophan 5-hydroxylase 2</fullName>
    </recommendedName>
    <alternativeName>
        <fullName evidence="8">Tryptophan 5-monooxygenase 2</fullName>
    </alternativeName>
</protein>
<organism evidence="13 14">
    <name type="scientific">Tegillarca granosa</name>
    <name type="common">Malaysian cockle</name>
    <name type="synonym">Anadara granosa</name>
    <dbReference type="NCBI Taxonomy" id="220873"/>
    <lineage>
        <taxon>Eukaryota</taxon>
        <taxon>Metazoa</taxon>
        <taxon>Spiralia</taxon>
        <taxon>Lophotrochozoa</taxon>
        <taxon>Mollusca</taxon>
        <taxon>Bivalvia</taxon>
        <taxon>Autobranchia</taxon>
        <taxon>Pteriomorphia</taxon>
        <taxon>Arcoida</taxon>
        <taxon>Arcoidea</taxon>
        <taxon>Arcidae</taxon>
        <taxon>Tegillarca</taxon>
    </lineage>
</organism>
<keyword evidence="14" id="KW-1185">Reference proteome</keyword>
<dbReference type="SUPFAM" id="SSF55021">
    <property type="entry name" value="ACT-like"/>
    <property type="match status" value="1"/>
</dbReference>
<dbReference type="InterPro" id="IPR036329">
    <property type="entry name" value="Aro-AA_hydroxylase_C_sf"/>
</dbReference>
<feature type="coiled-coil region" evidence="10">
    <location>
        <begin position="62"/>
        <end position="89"/>
    </location>
</feature>
<accession>A0ABQ9FDN1</accession>
<evidence type="ECO:0000256" key="6">
    <source>
        <dbReference type="ARBA" id="ARBA00023033"/>
    </source>
</evidence>
<dbReference type="Pfam" id="PF01842">
    <property type="entry name" value="ACT"/>
    <property type="match status" value="1"/>
</dbReference>
<evidence type="ECO:0000313" key="14">
    <source>
        <dbReference type="Proteomes" id="UP001217089"/>
    </source>
</evidence>
<dbReference type="InterPro" id="IPR018301">
    <property type="entry name" value="ArAA_hydroxylase_Fe/CU_BS"/>
</dbReference>
<keyword evidence="5" id="KW-0408">Iron</keyword>
<gene>
    <name evidence="13" type="ORF">KUTeg_007573</name>
</gene>
<feature type="non-terminal residue" evidence="13">
    <location>
        <position position="406"/>
    </location>
</feature>
<dbReference type="Pfam" id="PF00351">
    <property type="entry name" value="Biopterin_H"/>
    <property type="match status" value="1"/>
</dbReference>
<keyword evidence="10" id="KW-0175">Coiled coil</keyword>
<dbReference type="CDD" id="cd04929">
    <property type="entry name" value="ACT_TPH"/>
    <property type="match status" value="1"/>
</dbReference>
<evidence type="ECO:0000256" key="9">
    <source>
        <dbReference type="ARBA" id="ARBA00062416"/>
    </source>
</evidence>
<dbReference type="PROSITE" id="PS51410">
    <property type="entry name" value="BH4_AAA_HYDROXYL_2"/>
    <property type="match status" value="1"/>
</dbReference>
<dbReference type="InterPro" id="IPR001273">
    <property type="entry name" value="ArAA_hydroxylase"/>
</dbReference>
<dbReference type="PROSITE" id="PS00367">
    <property type="entry name" value="BH4_AAA_HYDROXYL_1"/>
    <property type="match status" value="1"/>
</dbReference>
<evidence type="ECO:0000256" key="3">
    <source>
        <dbReference type="ARBA" id="ARBA00022723"/>
    </source>
</evidence>
<dbReference type="EMBL" id="JARBDR010000337">
    <property type="protein sequence ID" value="KAJ8315423.1"/>
    <property type="molecule type" value="Genomic_DNA"/>
</dbReference>
<dbReference type="Gene3D" id="1.10.800.10">
    <property type="entry name" value="Aromatic amino acid hydroxylase"/>
    <property type="match status" value="1"/>
</dbReference>
<evidence type="ECO:0000313" key="13">
    <source>
        <dbReference type="EMBL" id="KAJ8315423.1"/>
    </source>
</evidence>
<keyword evidence="3" id="KW-0479">Metal-binding</keyword>
<evidence type="ECO:0000259" key="12">
    <source>
        <dbReference type="PROSITE" id="PS51671"/>
    </source>
</evidence>
<dbReference type="InterPro" id="IPR036951">
    <property type="entry name" value="ArAA_hydroxylase_sf"/>
</dbReference>
<comment type="similarity">
    <text evidence="2">Belongs to the biopterin-dependent aromatic amino acid hydroxylase family.</text>
</comment>
<dbReference type="PANTHER" id="PTHR11473:SF16">
    <property type="entry name" value="TRYPTOPHAN 5-HYDROXYLASE 2"/>
    <property type="match status" value="1"/>
</dbReference>
<evidence type="ECO:0000256" key="7">
    <source>
        <dbReference type="ARBA" id="ARBA00040889"/>
    </source>
</evidence>
<evidence type="ECO:0000256" key="4">
    <source>
        <dbReference type="ARBA" id="ARBA00023002"/>
    </source>
</evidence>
<dbReference type="PANTHER" id="PTHR11473">
    <property type="entry name" value="AROMATIC AMINO ACID HYDROXYLASE"/>
    <property type="match status" value="1"/>
</dbReference>
<reference evidence="13 14" key="1">
    <citation type="submission" date="2022-12" db="EMBL/GenBank/DDBJ databases">
        <title>Chromosome-level genome of Tegillarca granosa.</title>
        <authorList>
            <person name="Kim J."/>
        </authorList>
    </citation>
    <scope>NUCLEOTIDE SEQUENCE [LARGE SCALE GENOMIC DNA]</scope>
    <source>
        <strain evidence="13">Teg-2019</strain>
        <tissue evidence="13">Adductor muscle</tissue>
    </source>
</reference>
<keyword evidence="4" id="KW-0560">Oxidoreductase</keyword>
<evidence type="ECO:0000256" key="10">
    <source>
        <dbReference type="SAM" id="Coils"/>
    </source>
</evidence>